<evidence type="ECO:0000313" key="2">
    <source>
        <dbReference type="EMBL" id="MBW0541253.1"/>
    </source>
</evidence>
<dbReference type="EMBL" id="AVOT02045917">
    <property type="protein sequence ID" value="MBW0541253.1"/>
    <property type="molecule type" value="Genomic_DNA"/>
</dbReference>
<dbReference type="AlphaFoldDB" id="A0A9Q3IH05"/>
<evidence type="ECO:0000313" key="3">
    <source>
        <dbReference type="Proteomes" id="UP000765509"/>
    </source>
</evidence>
<proteinExistence type="predicted"/>
<evidence type="ECO:0000256" key="1">
    <source>
        <dbReference type="SAM" id="MobiDB-lite"/>
    </source>
</evidence>
<keyword evidence="3" id="KW-1185">Reference proteome</keyword>
<organism evidence="2 3">
    <name type="scientific">Austropuccinia psidii MF-1</name>
    <dbReference type="NCBI Taxonomy" id="1389203"/>
    <lineage>
        <taxon>Eukaryota</taxon>
        <taxon>Fungi</taxon>
        <taxon>Dikarya</taxon>
        <taxon>Basidiomycota</taxon>
        <taxon>Pucciniomycotina</taxon>
        <taxon>Pucciniomycetes</taxon>
        <taxon>Pucciniales</taxon>
        <taxon>Sphaerophragmiaceae</taxon>
        <taxon>Austropuccinia</taxon>
    </lineage>
</organism>
<name>A0A9Q3IH05_9BASI</name>
<dbReference type="Proteomes" id="UP000765509">
    <property type="component" value="Unassembled WGS sequence"/>
</dbReference>
<gene>
    <name evidence="2" type="ORF">O181_080968</name>
</gene>
<comment type="caution">
    <text evidence="2">The sequence shown here is derived from an EMBL/GenBank/DDBJ whole genome shotgun (WGS) entry which is preliminary data.</text>
</comment>
<sequence>MCCKQGIPCIRSSTTTDTYNSFQRARKKCLFVVQPLQTRGKRSSLPRHPCEESFVVNDDERIPKREWTPGPQTGIWERFQTISPVPSSIEFYTPPPRPPSNGHLTP</sequence>
<reference evidence="2" key="1">
    <citation type="submission" date="2021-03" db="EMBL/GenBank/DDBJ databases">
        <title>Draft genome sequence of rust myrtle Austropuccinia psidii MF-1, a brazilian biotype.</title>
        <authorList>
            <person name="Quecine M.C."/>
            <person name="Pachon D.M.R."/>
            <person name="Bonatelli M.L."/>
            <person name="Correr F.H."/>
            <person name="Franceschini L.M."/>
            <person name="Leite T.F."/>
            <person name="Margarido G.R.A."/>
            <person name="Almeida C.A."/>
            <person name="Ferrarezi J.A."/>
            <person name="Labate C.A."/>
        </authorList>
    </citation>
    <scope>NUCLEOTIDE SEQUENCE</scope>
    <source>
        <strain evidence="2">MF-1</strain>
    </source>
</reference>
<protein>
    <submittedName>
        <fullName evidence="2">Uncharacterized protein</fullName>
    </submittedName>
</protein>
<accession>A0A9Q3IH05</accession>
<feature type="region of interest" description="Disordered" evidence="1">
    <location>
        <begin position="87"/>
        <end position="106"/>
    </location>
</feature>